<accession>A0A329M284</accession>
<dbReference type="PANTHER" id="PTHR34975:SF2">
    <property type="entry name" value="SPORE GERMINATION PROTEIN A2"/>
    <property type="match status" value="1"/>
</dbReference>
<feature type="transmembrane region" description="Helical" evidence="8">
    <location>
        <begin position="270"/>
        <end position="292"/>
    </location>
</feature>
<dbReference type="EMBL" id="QMFB01000027">
    <property type="protein sequence ID" value="RAV14229.1"/>
    <property type="molecule type" value="Genomic_DNA"/>
</dbReference>
<evidence type="ECO:0000256" key="6">
    <source>
        <dbReference type="ARBA" id="ARBA00022989"/>
    </source>
</evidence>
<proteinExistence type="inferred from homology"/>
<feature type="transmembrane region" description="Helical" evidence="8">
    <location>
        <begin position="184"/>
        <end position="205"/>
    </location>
</feature>
<evidence type="ECO:0000256" key="8">
    <source>
        <dbReference type="SAM" id="Phobius"/>
    </source>
</evidence>
<evidence type="ECO:0000256" key="7">
    <source>
        <dbReference type="ARBA" id="ARBA00023136"/>
    </source>
</evidence>
<feature type="transmembrane region" description="Helical" evidence="8">
    <location>
        <begin position="145"/>
        <end position="164"/>
    </location>
</feature>
<feature type="transmembrane region" description="Helical" evidence="8">
    <location>
        <begin position="40"/>
        <end position="61"/>
    </location>
</feature>
<dbReference type="GO" id="GO:0016020">
    <property type="term" value="C:membrane"/>
    <property type="evidence" value="ECO:0007669"/>
    <property type="project" value="UniProtKB-SubCell"/>
</dbReference>
<name>A0A329M284_9BACL</name>
<keyword evidence="5 8" id="KW-0812">Transmembrane</keyword>
<feature type="transmembrane region" description="Helical" evidence="8">
    <location>
        <begin position="12"/>
        <end position="34"/>
    </location>
</feature>
<protein>
    <submittedName>
        <fullName evidence="9">Spore gernimation protein</fullName>
    </submittedName>
</protein>
<evidence type="ECO:0000256" key="4">
    <source>
        <dbReference type="ARBA" id="ARBA00022544"/>
    </source>
</evidence>
<evidence type="ECO:0000313" key="9">
    <source>
        <dbReference type="EMBL" id="RAV14229.1"/>
    </source>
</evidence>
<evidence type="ECO:0000256" key="1">
    <source>
        <dbReference type="ARBA" id="ARBA00004141"/>
    </source>
</evidence>
<dbReference type="NCBIfam" id="TIGR00912">
    <property type="entry name" value="2A0309"/>
    <property type="match status" value="1"/>
</dbReference>
<dbReference type="RefSeq" id="WP_113035138.1">
    <property type="nucleotide sequence ID" value="NZ_QMFB01000027.1"/>
</dbReference>
<organism evidence="9 10">
    <name type="scientific">Paenibacillus contaminans</name>
    <dbReference type="NCBI Taxonomy" id="450362"/>
    <lineage>
        <taxon>Bacteria</taxon>
        <taxon>Bacillati</taxon>
        <taxon>Bacillota</taxon>
        <taxon>Bacilli</taxon>
        <taxon>Bacillales</taxon>
        <taxon>Paenibacillaceae</taxon>
        <taxon>Paenibacillus</taxon>
    </lineage>
</organism>
<feature type="transmembrane region" description="Helical" evidence="8">
    <location>
        <begin position="81"/>
        <end position="100"/>
    </location>
</feature>
<keyword evidence="7 8" id="KW-0472">Membrane</keyword>
<keyword evidence="10" id="KW-1185">Reference proteome</keyword>
<comment type="caution">
    <text evidence="9">The sequence shown here is derived from an EMBL/GenBank/DDBJ whole genome shotgun (WGS) entry which is preliminary data.</text>
</comment>
<evidence type="ECO:0000256" key="5">
    <source>
        <dbReference type="ARBA" id="ARBA00022692"/>
    </source>
</evidence>
<dbReference type="Pfam" id="PF03845">
    <property type="entry name" value="Spore_permease"/>
    <property type="match status" value="1"/>
</dbReference>
<sequence length="365" mass="40204">MLEKGKINIRQFTILVTLYMVGSAILIIPSLLASKAKQDAWIAGIAAVCLSLLIVPLYIALGKRFPNKTIAEYSELILGRWLGKAAFALFLLYVFVSAVLTLRNIGDFMTSQIMQATPIQAVHILFMFVVVMGVRLGLEPLARAAELFFPWTVLLIIALVVMLAPEMKAANMQPVLAEGFFPVLKAIVSFSTFPFLGSVTFLMIVPMANRVEKVGEAFFAGVLLGGVILTVIAVVGIAVMGVDQASRQNFPSYEIARRISIGDFLERIEAIMAIIWFVTIYFRLSIMHYVLSLGIAQTLRLRDYRVLAVPLGFIIIVFSIISVPNSTYLSTFNKITLPLFIFTLALLLPLLLLVVAAIRKVRSGA</sequence>
<evidence type="ECO:0000256" key="2">
    <source>
        <dbReference type="ARBA" id="ARBA00007998"/>
    </source>
</evidence>
<feature type="transmembrane region" description="Helical" evidence="8">
    <location>
        <begin position="217"/>
        <end position="242"/>
    </location>
</feature>
<dbReference type="InterPro" id="IPR004761">
    <property type="entry name" value="Spore_GerAB"/>
</dbReference>
<gene>
    <name evidence="9" type="ORF">DQG23_32200</name>
</gene>
<dbReference type="GO" id="GO:0009847">
    <property type="term" value="P:spore germination"/>
    <property type="evidence" value="ECO:0007669"/>
    <property type="project" value="InterPro"/>
</dbReference>
<keyword evidence="6 8" id="KW-1133">Transmembrane helix</keyword>
<dbReference type="OrthoDB" id="2078716at2"/>
<comment type="similarity">
    <text evidence="2">Belongs to the amino acid-polyamine-organocation (APC) superfamily. Spore germination protein (SGP) (TC 2.A.3.9) family.</text>
</comment>
<feature type="transmembrane region" description="Helical" evidence="8">
    <location>
        <begin position="120"/>
        <end position="138"/>
    </location>
</feature>
<reference evidence="9 10" key="1">
    <citation type="journal article" date="2009" name="Int. J. Syst. Evol. Microbiol.">
        <title>Paenibacillus contaminans sp. nov., isolated from a contaminated laboratory plate.</title>
        <authorList>
            <person name="Chou J.H."/>
            <person name="Lee J.H."/>
            <person name="Lin M.C."/>
            <person name="Chang P.S."/>
            <person name="Arun A.B."/>
            <person name="Young C.C."/>
            <person name="Chen W.M."/>
        </authorList>
    </citation>
    <scope>NUCLEOTIDE SEQUENCE [LARGE SCALE GENOMIC DNA]</scope>
    <source>
        <strain evidence="9 10">CKOBP-6</strain>
    </source>
</reference>
<feature type="transmembrane region" description="Helical" evidence="8">
    <location>
        <begin position="304"/>
        <end position="323"/>
    </location>
</feature>
<dbReference type="Proteomes" id="UP000250369">
    <property type="component" value="Unassembled WGS sequence"/>
</dbReference>
<feature type="transmembrane region" description="Helical" evidence="8">
    <location>
        <begin position="335"/>
        <end position="358"/>
    </location>
</feature>
<comment type="subcellular location">
    <subcellularLocation>
        <location evidence="1">Membrane</location>
        <topology evidence="1">Multi-pass membrane protein</topology>
    </subcellularLocation>
</comment>
<dbReference type="Gene3D" id="1.20.1740.10">
    <property type="entry name" value="Amino acid/polyamine transporter I"/>
    <property type="match status" value="1"/>
</dbReference>
<evidence type="ECO:0000313" key="10">
    <source>
        <dbReference type="Proteomes" id="UP000250369"/>
    </source>
</evidence>
<dbReference type="AlphaFoldDB" id="A0A329M284"/>
<keyword evidence="3" id="KW-0813">Transport</keyword>
<dbReference type="PANTHER" id="PTHR34975">
    <property type="entry name" value="SPORE GERMINATION PROTEIN A2"/>
    <property type="match status" value="1"/>
</dbReference>
<evidence type="ECO:0000256" key="3">
    <source>
        <dbReference type="ARBA" id="ARBA00022448"/>
    </source>
</evidence>
<keyword evidence="4" id="KW-0309">Germination</keyword>